<organism evidence="1 2">
    <name type="scientific">Heterorhabditis bacteriophora</name>
    <name type="common">Entomopathogenic nematode worm</name>
    <dbReference type="NCBI Taxonomy" id="37862"/>
    <lineage>
        <taxon>Eukaryota</taxon>
        <taxon>Metazoa</taxon>
        <taxon>Ecdysozoa</taxon>
        <taxon>Nematoda</taxon>
        <taxon>Chromadorea</taxon>
        <taxon>Rhabditida</taxon>
        <taxon>Rhabditina</taxon>
        <taxon>Rhabditomorpha</taxon>
        <taxon>Strongyloidea</taxon>
        <taxon>Heterorhabditidae</taxon>
        <taxon>Heterorhabditis</taxon>
    </lineage>
</organism>
<proteinExistence type="predicted"/>
<dbReference type="AlphaFoldDB" id="A0A1I7WUG0"/>
<dbReference type="WBParaSite" id="Hba_08827">
    <property type="protein sequence ID" value="Hba_08827"/>
    <property type="gene ID" value="Hba_08827"/>
</dbReference>
<evidence type="ECO:0000313" key="2">
    <source>
        <dbReference type="WBParaSite" id="Hba_08827"/>
    </source>
</evidence>
<dbReference type="Proteomes" id="UP000095283">
    <property type="component" value="Unplaced"/>
</dbReference>
<accession>A0A1I7WUG0</accession>
<name>A0A1I7WUG0_HETBA</name>
<protein>
    <submittedName>
        <fullName evidence="2">Uncharacterized protein</fullName>
    </submittedName>
</protein>
<sequence length="62" mass="7529">MCLAKKKYISNIETFRTTKYLQFFSVALFKQRILLLLHLPDRYWKLPEGKNIVRIFLIIEIL</sequence>
<evidence type="ECO:0000313" key="1">
    <source>
        <dbReference type="Proteomes" id="UP000095283"/>
    </source>
</evidence>
<keyword evidence="1" id="KW-1185">Reference proteome</keyword>
<reference evidence="2" key="1">
    <citation type="submission" date="2016-11" db="UniProtKB">
        <authorList>
            <consortium name="WormBaseParasite"/>
        </authorList>
    </citation>
    <scope>IDENTIFICATION</scope>
</reference>